<dbReference type="Pfam" id="PF14257">
    <property type="entry name" value="DUF4349"/>
    <property type="match status" value="1"/>
</dbReference>
<dbReference type="Proteomes" id="UP000034661">
    <property type="component" value="Unassembled WGS sequence"/>
</dbReference>
<gene>
    <name evidence="3" type="ORF">UY27_C0029G0003</name>
</gene>
<organism evidence="3 4">
    <name type="scientific">Candidatus Gottesmanbacteria bacterium GW2011_GWA1_48_13</name>
    <dbReference type="NCBI Taxonomy" id="1618439"/>
    <lineage>
        <taxon>Bacteria</taxon>
        <taxon>Candidatus Gottesmaniibacteriota</taxon>
    </lineage>
</organism>
<evidence type="ECO:0000313" key="4">
    <source>
        <dbReference type="Proteomes" id="UP000034661"/>
    </source>
</evidence>
<comment type="caution">
    <text evidence="3">The sequence shown here is derived from an EMBL/GenBank/DDBJ whole genome shotgun (WGS) entry which is preliminary data.</text>
</comment>
<evidence type="ECO:0000259" key="2">
    <source>
        <dbReference type="Pfam" id="PF14257"/>
    </source>
</evidence>
<proteinExistence type="predicted"/>
<keyword evidence="1" id="KW-0472">Membrane</keyword>
<keyword evidence="1" id="KW-0812">Transmembrane</keyword>
<dbReference type="AlphaFoldDB" id="A0A0G1XKS4"/>
<dbReference type="EMBL" id="LCPJ01000029">
    <property type="protein sequence ID" value="KKU94945.1"/>
    <property type="molecule type" value="Genomic_DNA"/>
</dbReference>
<keyword evidence="1" id="KW-1133">Transmembrane helix</keyword>
<evidence type="ECO:0000313" key="3">
    <source>
        <dbReference type="EMBL" id="KKU94945.1"/>
    </source>
</evidence>
<sequence length="309" mass="34420">MPIVNWVRNNKLSSVLLLIVLFYLFRGAVSSILGIDLLSLGIPSYYNQSRTDIGLRAPSAMMGVAPDSIGLPYYGESAPAPEVTNRMVVQNSNLSLVVKDVSKSLDQIKQKTVNLGGYMVESNLDRPQDAASGNITLRIPADKLDESLSYFRSISVKVISENLRGTDVTDQFVDNEARLTILEKNQAKFEDIMDRATNVQDILQVQREIFNLQSQIDGIKGQQNYLSKTAQMAKITIFVSTDELALPYSPAEPWRPEAIFKRAVRSLVGTMQGLGTAVIWLAVYSVVWAPALGIFWYLKNRWGNKVVQK</sequence>
<feature type="transmembrane region" description="Helical" evidence="1">
    <location>
        <begin position="277"/>
        <end position="298"/>
    </location>
</feature>
<accession>A0A0G1XKS4</accession>
<feature type="domain" description="DUF4349" evidence="2">
    <location>
        <begin position="86"/>
        <end position="296"/>
    </location>
</feature>
<evidence type="ECO:0000256" key="1">
    <source>
        <dbReference type="SAM" id="Phobius"/>
    </source>
</evidence>
<dbReference type="InterPro" id="IPR025645">
    <property type="entry name" value="DUF4349"/>
</dbReference>
<reference evidence="3 4" key="1">
    <citation type="journal article" date="2015" name="Nature">
        <title>rRNA introns, odd ribosomes, and small enigmatic genomes across a large radiation of phyla.</title>
        <authorList>
            <person name="Brown C.T."/>
            <person name="Hug L.A."/>
            <person name="Thomas B.C."/>
            <person name="Sharon I."/>
            <person name="Castelle C.J."/>
            <person name="Singh A."/>
            <person name="Wilkins M.J."/>
            <person name="Williams K.H."/>
            <person name="Banfield J.F."/>
        </authorList>
    </citation>
    <scope>NUCLEOTIDE SEQUENCE [LARGE SCALE GENOMIC DNA]</scope>
</reference>
<protein>
    <recommendedName>
        <fullName evidence="2">DUF4349 domain-containing protein</fullName>
    </recommendedName>
</protein>
<name>A0A0G1XKS4_9BACT</name>